<gene>
    <name evidence="2" type="ORF">HR45_02620</name>
</gene>
<keyword evidence="1" id="KW-0812">Transmembrane</keyword>
<accession>A0A094JJZ6</accession>
<evidence type="ECO:0000313" key="3">
    <source>
        <dbReference type="Proteomes" id="UP000029264"/>
    </source>
</evidence>
<protein>
    <submittedName>
        <fullName evidence="2">Uncharacterized protein</fullName>
    </submittedName>
</protein>
<dbReference type="Proteomes" id="UP000029264">
    <property type="component" value="Unassembled WGS sequence"/>
</dbReference>
<sequence>MNTDSKEYLKYLTYYPVAIVILSSVSFCLGNLCASIYYGRFGIDYFKYADFQTGYLFLLQNLDSALIFFIFTATVLMIGYSANKMFITFISKIEGNKEDILNLTKQRTQEGEKLIFLMKSLVIKEYNNFKNSKLLIPLVLILATPISVGYLTTNLTDNLIKNNVKKRLYRPVNVRYGAKNDLICVYPVGKIGEFTAFVNEEIQPILIKTSSIESVIRILDRVETTHTDIEAKKLAAVEQPPKRFMNEHDKKIWYKAWDSLCKSDISYKLIDFNKLRNDD</sequence>
<organism evidence="2 3">
    <name type="scientific">Shewanella mangrovi</name>
    <dbReference type="NCBI Taxonomy" id="1515746"/>
    <lineage>
        <taxon>Bacteria</taxon>
        <taxon>Pseudomonadati</taxon>
        <taxon>Pseudomonadota</taxon>
        <taxon>Gammaproteobacteria</taxon>
        <taxon>Alteromonadales</taxon>
        <taxon>Shewanellaceae</taxon>
        <taxon>Shewanella</taxon>
    </lineage>
</organism>
<keyword evidence="1" id="KW-0472">Membrane</keyword>
<dbReference type="EMBL" id="JPEO01000002">
    <property type="protein sequence ID" value="KFZ38359.1"/>
    <property type="molecule type" value="Genomic_DNA"/>
</dbReference>
<keyword evidence="1" id="KW-1133">Transmembrane helix</keyword>
<comment type="caution">
    <text evidence="2">The sequence shown here is derived from an EMBL/GenBank/DDBJ whole genome shotgun (WGS) entry which is preliminary data.</text>
</comment>
<feature type="transmembrane region" description="Helical" evidence="1">
    <location>
        <begin position="134"/>
        <end position="152"/>
    </location>
</feature>
<name>A0A094JJZ6_9GAMM</name>
<feature type="transmembrane region" description="Helical" evidence="1">
    <location>
        <begin position="12"/>
        <end position="38"/>
    </location>
</feature>
<keyword evidence="3" id="KW-1185">Reference proteome</keyword>
<evidence type="ECO:0000256" key="1">
    <source>
        <dbReference type="SAM" id="Phobius"/>
    </source>
</evidence>
<dbReference type="AlphaFoldDB" id="A0A094JJZ6"/>
<evidence type="ECO:0000313" key="2">
    <source>
        <dbReference type="EMBL" id="KFZ38359.1"/>
    </source>
</evidence>
<feature type="transmembrane region" description="Helical" evidence="1">
    <location>
        <begin position="58"/>
        <end position="82"/>
    </location>
</feature>
<dbReference type="OrthoDB" id="9917246at2"/>
<reference evidence="2 3" key="1">
    <citation type="submission" date="2014-06" db="EMBL/GenBank/DDBJ databases">
        <title>Shewanella sp. YQH10.</title>
        <authorList>
            <person name="Liu Y."/>
            <person name="Zeng R."/>
        </authorList>
    </citation>
    <scope>NUCLEOTIDE SEQUENCE [LARGE SCALE GENOMIC DNA]</scope>
    <source>
        <strain evidence="2 3">YQH10</strain>
    </source>
</reference>
<proteinExistence type="predicted"/>
<dbReference type="RefSeq" id="WP_037439486.1">
    <property type="nucleotide sequence ID" value="NZ_JPEO01000002.1"/>
</dbReference>